<dbReference type="Proteomes" id="UP000217785">
    <property type="component" value="Unassembled WGS sequence"/>
</dbReference>
<comment type="caution">
    <text evidence="2">The sequence shown here is derived from an EMBL/GenBank/DDBJ whole genome shotgun (WGS) entry which is preliminary data.</text>
</comment>
<organism evidence="2 3">
    <name type="scientific">Effusibacillus lacus</name>
    <dbReference type="NCBI Taxonomy" id="1348429"/>
    <lineage>
        <taxon>Bacteria</taxon>
        <taxon>Bacillati</taxon>
        <taxon>Bacillota</taxon>
        <taxon>Bacilli</taxon>
        <taxon>Bacillales</taxon>
        <taxon>Alicyclobacillaceae</taxon>
        <taxon>Effusibacillus</taxon>
    </lineage>
</organism>
<name>A0A292YPC5_9BACL</name>
<feature type="region of interest" description="Disordered" evidence="1">
    <location>
        <begin position="33"/>
        <end position="59"/>
    </location>
</feature>
<accession>A0A292YPC5</accession>
<evidence type="ECO:0000313" key="2">
    <source>
        <dbReference type="EMBL" id="GAX90345.1"/>
    </source>
</evidence>
<proteinExistence type="predicted"/>
<feature type="compositionally biased region" description="Low complexity" evidence="1">
    <location>
        <begin position="35"/>
        <end position="59"/>
    </location>
</feature>
<sequence>MANLIQKFFGGTKGGSKDNCCGVEIKEVNEEQTNDDCCGTSDTSDSCCGTGSGSNSCCR</sequence>
<evidence type="ECO:0000313" key="3">
    <source>
        <dbReference type="Proteomes" id="UP000217785"/>
    </source>
</evidence>
<dbReference type="EMBL" id="BDUF01000056">
    <property type="protein sequence ID" value="GAX90345.1"/>
    <property type="molecule type" value="Genomic_DNA"/>
</dbReference>
<evidence type="ECO:0000256" key="1">
    <source>
        <dbReference type="SAM" id="MobiDB-lite"/>
    </source>
</evidence>
<keyword evidence="3" id="KW-1185">Reference proteome</keyword>
<reference evidence="3" key="1">
    <citation type="submission" date="2017-07" db="EMBL/GenBank/DDBJ databases">
        <title>Draft genome sequence of Effusibacillus lacus strain skLN1.</title>
        <authorList>
            <person name="Watanabe M."/>
            <person name="Kojima H."/>
            <person name="Fukui M."/>
        </authorList>
    </citation>
    <scope>NUCLEOTIDE SEQUENCE [LARGE SCALE GENOMIC DNA]</scope>
    <source>
        <strain evidence="3">skLN1</strain>
    </source>
</reference>
<protein>
    <submittedName>
        <fullName evidence="2">Uncharacterized protein</fullName>
    </submittedName>
</protein>
<dbReference type="AlphaFoldDB" id="A0A292YPC5"/>
<gene>
    <name evidence="2" type="ORF">EFBL_1971</name>
</gene>